<name>A0A166JIW3_NODSP</name>
<reference evidence="2 3" key="1">
    <citation type="submission" date="2016-04" db="EMBL/GenBank/DDBJ databases">
        <title>Draft Genome Assembly of the Bloom-forming Cyanobacterium Nodularia spumigena Strain CENA596 in Shrimp Production Ponds.</title>
        <authorList>
            <person name="Popin R.V."/>
            <person name="Rigonato J."/>
            <person name="Abreu V.A."/>
            <person name="Andreote A.P."/>
            <person name="Silveira S.B."/>
            <person name="Odebrecht C."/>
            <person name="Fiore M.F."/>
        </authorList>
    </citation>
    <scope>NUCLEOTIDE SEQUENCE [LARGE SCALE GENOMIC DNA]</scope>
    <source>
        <strain evidence="2 3">CENA596</strain>
    </source>
</reference>
<dbReference type="AlphaFoldDB" id="A0A166JIW3"/>
<proteinExistence type="predicted"/>
<gene>
    <name evidence="2" type="ORF">A2T98_10940</name>
</gene>
<dbReference type="RefSeq" id="WP_063872794.1">
    <property type="nucleotide sequence ID" value="NZ_CAWMRI010000132.1"/>
</dbReference>
<organism evidence="2 3">
    <name type="scientific">Nodularia spumigena CENA596</name>
    <dbReference type="NCBI Taxonomy" id="1819295"/>
    <lineage>
        <taxon>Bacteria</taxon>
        <taxon>Bacillati</taxon>
        <taxon>Cyanobacteriota</taxon>
        <taxon>Cyanophyceae</taxon>
        <taxon>Nostocales</taxon>
        <taxon>Nodulariaceae</taxon>
        <taxon>Nodularia</taxon>
    </lineage>
</organism>
<feature type="transmembrane region" description="Helical" evidence="1">
    <location>
        <begin position="6"/>
        <end position="25"/>
    </location>
</feature>
<feature type="transmembrane region" description="Helical" evidence="1">
    <location>
        <begin position="32"/>
        <end position="54"/>
    </location>
</feature>
<accession>A0A166JIW3</accession>
<keyword evidence="1" id="KW-0472">Membrane</keyword>
<comment type="caution">
    <text evidence="2">The sequence shown here is derived from an EMBL/GenBank/DDBJ whole genome shotgun (WGS) entry which is preliminary data.</text>
</comment>
<evidence type="ECO:0000313" key="2">
    <source>
        <dbReference type="EMBL" id="KZL49768.1"/>
    </source>
</evidence>
<keyword evidence="1" id="KW-0812">Transmembrane</keyword>
<evidence type="ECO:0000313" key="3">
    <source>
        <dbReference type="Proteomes" id="UP000076555"/>
    </source>
</evidence>
<keyword evidence="1" id="KW-1133">Transmembrane helix</keyword>
<feature type="transmembrane region" description="Helical" evidence="1">
    <location>
        <begin position="173"/>
        <end position="193"/>
    </location>
</feature>
<dbReference type="Proteomes" id="UP000076555">
    <property type="component" value="Unassembled WGS sequence"/>
</dbReference>
<evidence type="ECO:0000256" key="1">
    <source>
        <dbReference type="SAM" id="Phobius"/>
    </source>
</evidence>
<protein>
    <submittedName>
        <fullName evidence="2">Uncharacterized protein</fullName>
    </submittedName>
</protein>
<sequence>MLDIVLYGAETIGFFAGLAIGFILFSNSANLGLILGAPLICLGLGILIKAFVMFPNYDQAPATDVLTLMSDPYASPLRGQPAKIEGSLIGRGDAGYKFGSDLKIQDRNGMLYLHYASRFGPIGNFLFGMKRVQSLIGEQVGAVGWFHRGIMPWMDLIQLQSENGTIVNSYHRFWSMILGGGAVFLGIFTIVSLNS</sequence>
<dbReference type="EMBL" id="LWAJ01000132">
    <property type="protein sequence ID" value="KZL49768.1"/>
    <property type="molecule type" value="Genomic_DNA"/>
</dbReference>